<evidence type="ECO:0000313" key="5">
    <source>
        <dbReference type="Proteomes" id="UP000596977"/>
    </source>
</evidence>
<dbReference type="InterPro" id="IPR005631">
    <property type="entry name" value="SDH"/>
</dbReference>
<comment type="caution">
    <text evidence="4">The sequence shown here is derived from an EMBL/GenBank/DDBJ whole genome shotgun (WGS) entry which is preliminary data.</text>
</comment>
<name>A0A916RGH5_9HYPH</name>
<reference evidence="4 5" key="1">
    <citation type="journal article" date="2014" name="Int. J. Syst. Evol. Microbiol.">
        <title>Complete genome sequence of Corynebacterium casei LMG S-19264T (=DSM 44701T), isolated from a smear-ripened cheese.</title>
        <authorList>
            <consortium name="US DOE Joint Genome Institute (JGI-PGF)"/>
            <person name="Walter F."/>
            <person name="Albersmeier A."/>
            <person name="Kalinowski J."/>
            <person name="Ruckert C."/>
        </authorList>
    </citation>
    <scope>NUCLEOTIDE SEQUENCE [LARGE SCALE GENOMIC DNA]</scope>
    <source>
        <strain evidence="4 5">CGMCC 1.15896</strain>
    </source>
</reference>
<dbReference type="RefSeq" id="WP_127071010.1">
    <property type="nucleotide sequence ID" value="NZ_BMKB01000003.1"/>
</dbReference>
<organism evidence="4 5">
    <name type="scientific">Pelagibacterium lentulum</name>
    <dbReference type="NCBI Taxonomy" id="2029865"/>
    <lineage>
        <taxon>Bacteria</taxon>
        <taxon>Pseudomonadati</taxon>
        <taxon>Pseudomonadota</taxon>
        <taxon>Alphaproteobacteria</taxon>
        <taxon>Hyphomicrobiales</taxon>
        <taxon>Devosiaceae</taxon>
        <taxon>Pelagibacterium</taxon>
    </lineage>
</organism>
<sequence length="92" mass="10682">MTDLENVEVRRKRLLYRAEHRGTQELDILIGGYVADHLDSLDHAQLDRLEALLDNEETDLQAWIMGQRDIPADADHRLIDAIREHQIKRVGT</sequence>
<dbReference type="EMBL" id="BMKB01000003">
    <property type="protein sequence ID" value="GGA53011.1"/>
    <property type="molecule type" value="Genomic_DNA"/>
</dbReference>
<evidence type="ECO:0000313" key="4">
    <source>
        <dbReference type="EMBL" id="GGA53011.1"/>
    </source>
</evidence>
<dbReference type="GO" id="GO:0006099">
    <property type="term" value="P:tricarboxylic acid cycle"/>
    <property type="evidence" value="ECO:0007669"/>
    <property type="project" value="TreeGrafter"/>
</dbReference>
<dbReference type="OrthoDB" id="9807264at2"/>
<dbReference type="AlphaFoldDB" id="A0A916RGH5"/>
<gene>
    <name evidence="4" type="ORF">GCM10011499_23920</name>
</gene>
<proteinExistence type="inferred from homology"/>
<dbReference type="PANTHER" id="PTHR12469:SF2">
    <property type="entry name" value="SUCCINATE DEHYDROGENASE ASSEMBLY FACTOR 2, MITOCHONDRIAL"/>
    <property type="match status" value="1"/>
</dbReference>
<keyword evidence="5" id="KW-1185">Reference proteome</keyword>
<dbReference type="PANTHER" id="PTHR12469">
    <property type="entry name" value="PROTEIN EMI5 HOMOLOG, MITOCHONDRIAL"/>
    <property type="match status" value="1"/>
</dbReference>
<dbReference type="Proteomes" id="UP000596977">
    <property type="component" value="Unassembled WGS sequence"/>
</dbReference>
<accession>A0A916RGH5</accession>
<dbReference type="Gene3D" id="1.10.150.250">
    <property type="entry name" value="Flavinator of succinate dehydrogenase"/>
    <property type="match status" value="1"/>
</dbReference>
<keyword evidence="3" id="KW-0143">Chaperone</keyword>
<dbReference type="SUPFAM" id="SSF109910">
    <property type="entry name" value="YgfY-like"/>
    <property type="match status" value="1"/>
</dbReference>
<protein>
    <recommendedName>
        <fullName evidence="2">FAD assembly factor SdhE</fullName>
    </recommendedName>
</protein>
<evidence type="ECO:0000256" key="1">
    <source>
        <dbReference type="ARBA" id="ARBA00008571"/>
    </source>
</evidence>
<dbReference type="Pfam" id="PF03937">
    <property type="entry name" value="Sdh5"/>
    <property type="match status" value="1"/>
</dbReference>
<dbReference type="InterPro" id="IPR036714">
    <property type="entry name" value="SDH_sf"/>
</dbReference>
<evidence type="ECO:0000256" key="2">
    <source>
        <dbReference type="ARBA" id="ARBA00019418"/>
    </source>
</evidence>
<evidence type="ECO:0000256" key="3">
    <source>
        <dbReference type="ARBA" id="ARBA00023186"/>
    </source>
</evidence>
<comment type="similarity">
    <text evidence="1">Belongs to the SdhE FAD assembly factor family.</text>
</comment>